<dbReference type="PANTHER" id="PTHR47481">
    <property type="match status" value="1"/>
</dbReference>
<gene>
    <name evidence="1" type="ORF">J1N35_022711</name>
</gene>
<comment type="caution">
    <text evidence="1">The sequence shown here is derived from an EMBL/GenBank/DDBJ whole genome shotgun (WGS) entry which is preliminary data.</text>
</comment>
<sequence length="184" mass="19901">MATEVVPVVDMPRHSSNTGEAVHSQGHGYDLEGFVLGTVLVPSPLITRNEVKSLSDNLIATDSLVTEQEQVSITLTGLSIEYESICVIASATPMSLDLLTEMLLDCDARQMALLIETPTTILMRLSKDIKGKDTKGKDESGLVVMVRVGHTLDRSANYVAKLAMWFNLVITGLMKISSALVPTI</sequence>
<dbReference type="EMBL" id="JAIQCV010000007">
    <property type="protein sequence ID" value="KAH1082950.1"/>
    <property type="molecule type" value="Genomic_DNA"/>
</dbReference>
<organism evidence="1 2">
    <name type="scientific">Gossypium stocksii</name>
    <dbReference type="NCBI Taxonomy" id="47602"/>
    <lineage>
        <taxon>Eukaryota</taxon>
        <taxon>Viridiplantae</taxon>
        <taxon>Streptophyta</taxon>
        <taxon>Embryophyta</taxon>
        <taxon>Tracheophyta</taxon>
        <taxon>Spermatophyta</taxon>
        <taxon>Magnoliopsida</taxon>
        <taxon>eudicotyledons</taxon>
        <taxon>Gunneridae</taxon>
        <taxon>Pentapetalae</taxon>
        <taxon>rosids</taxon>
        <taxon>malvids</taxon>
        <taxon>Malvales</taxon>
        <taxon>Malvaceae</taxon>
        <taxon>Malvoideae</taxon>
        <taxon>Gossypium</taxon>
    </lineage>
</organism>
<protein>
    <submittedName>
        <fullName evidence="1">Uncharacterized protein</fullName>
    </submittedName>
</protein>
<dbReference type="PANTHER" id="PTHR47481:SF10">
    <property type="entry name" value="COPIA-LIKE POLYPROTEIN_RETROTRANSPOSON"/>
    <property type="match status" value="1"/>
</dbReference>
<evidence type="ECO:0000313" key="2">
    <source>
        <dbReference type="Proteomes" id="UP000828251"/>
    </source>
</evidence>
<accession>A0A9D3VGZ5</accession>
<proteinExistence type="predicted"/>
<reference evidence="1 2" key="1">
    <citation type="journal article" date="2021" name="Plant Biotechnol. J.">
        <title>Multi-omics assisted identification of the key and species-specific regulatory components of drought-tolerant mechanisms in Gossypium stocksii.</title>
        <authorList>
            <person name="Yu D."/>
            <person name="Ke L."/>
            <person name="Zhang D."/>
            <person name="Wu Y."/>
            <person name="Sun Y."/>
            <person name="Mei J."/>
            <person name="Sun J."/>
            <person name="Sun Y."/>
        </authorList>
    </citation>
    <scope>NUCLEOTIDE SEQUENCE [LARGE SCALE GENOMIC DNA]</scope>
    <source>
        <strain evidence="2">cv. E1</strain>
        <tissue evidence="1">Leaf</tissue>
    </source>
</reference>
<evidence type="ECO:0000313" key="1">
    <source>
        <dbReference type="EMBL" id="KAH1082950.1"/>
    </source>
</evidence>
<dbReference type="Proteomes" id="UP000828251">
    <property type="component" value="Unassembled WGS sequence"/>
</dbReference>
<keyword evidence="2" id="KW-1185">Reference proteome</keyword>
<name>A0A9D3VGZ5_9ROSI</name>
<dbReference type="AlphaFoldDB" id="A0A9D3VGZ5"/>